<evidence type="ECO:0000256" key="5">
    <source>
        <dbReference type="ARBA" id="ARBA00022617"/>
    </source>
</evidence>
<dbReference type="AlphaFoldDB" id="A0A2U2AE28"/>
<dbReference type="Gene3D" id="1.20.1300.10">
    <property type="entry name" value="Fumarate reductase/succinate dehydrogenase, transmembrane subunit"/>
    <property type="match status" value="1"/>
</dbReference>
<feature type="transmembrane region" description="Helical" evidence="13">
    <location>
        <begin position="68"/>
        <end position="89"/>
    </location>
</feature>
<evidence type="ECO:0000256" key="8">
    <source>
        <dbReference type="ARBA" id="ARBA00022989"/>
    </source>
</evidence>
<dbReference type="SUPFAM" id="SSF81343">
    <property type="entry name" value="Fumarate reductase respiratory complex transmembrane subunits"/>
    <property type="match status" value="1"/>
</dbReference>
<comment type="cofactor">
    <cofactor evidence="12">
        <name>heme</name>
        <dbReference type="ChEBI" id="CHEBI:30413"/>
    </cofactor>
    <text evidence="12">The heme is bound between the two transmembrane subunits.</text>
</comment>
<dbReference type="InterPro" id="IPR034804">
    <property type="entry name" value="SQR/QFR_C/D"/>
</dbReference>
<keyword evidence="7 12" id="KW-0479">Metal-binding</keyword>
<evidence type="ECO:0000256" key="9">
    <source>
        <dbReference type="ARBA" id="ARBA00023004"/>
    </source>
</evidence>
<dbReference type="Pfam" id="PF01127">
    <property type="entry name" value="Sdh_cyt"/>
    <property type="match status" value="1"/>
</dbReference>
<keyword evidence="6 13" id="KW-0812">Transmembrane</keyword>
<feature type="binding site" description="axial binding residue" evidence="12">
    <location>
        <position position="83"/>
    </location>
    <ligand>
        <name>heme</name>
        <dbReference type="ChEBI" id="CHEBI:30413"/>
        <note>ligand shared with second transmembrane subunit</note>
    </ligand>
    <ligandPart>
        <name>Fe</name>
        <dbReference type="ChEBI" id="CHEBI:18248"/>
    </ligandPart>
</feature>
<evidence type="ECO:0000256" key="13">
    <source>
        <dbReference type="SAM" id="Phobius"/>
    </source>
</evidence>
<sequence length="129" mass="13644">MSQNKRPLSPFMLGSDYKLQVTSVMSFLHRASGAALVLVLLVLGAWFIALAAGPKAFATMTAVITNPLMALLVMAGTFAACYHFCNGIRHLFWDAGKGVDIESAKKSAKIVKIAAPVLAVLLILVGLVA</sequence>
<dbReference type="InterPro" id="IPR018495">
    <property type="entry name" value="Succ_DH_cyt_bsu_CS"/>
</dbReference>
<keyword evidence="8 13" id="KW-1133">Transmembrane helix</keyword>
<evidence type="ECO:0000256" key="6">
    <source>
        <dbReference type="ARBA" id="ARBA00022692"/>
    </source>
</evidence>
<comment type="similarity">
    <text evidence="3">Belongs to the cytochrome b560 family.</text>
</comment>
<gene>
    <name evidence="14" type="primary">sdhC</name>
    <name evidence="14" type="ORF">DC083_06785</name>
</gene>
<accession>A0A2U2AE28</accession>
<evidence type="ECO:0000256" key="3">
    <source>
        <dbReference type="ARBA" id="ARBA00007244"/>
    </source>
</evidence>
<comment type="subunit">
    <text evidence="11">Part of an enzyme complex containing four subunits: a flavoprotein, an iron-sulfur protein, plus two membrane-anchoring proteins, SdhC and SdhD. The complex can form homotrimers.</text>
</comment>
<dbReference type="InterPro" id="IPR000701">
    <property type="entry name" value="SuccDH_FuR_B_TM-su"/>
</dbReference>
<evidence type="ECO:0000313" key="15">
    <source>
        <dbReference type="Proteomes" id="UP000245020"/>
    </source>
</evidence>
<dbReference type="PANTHER" id="PTHR10978:SF5">
    <property type="entry name" value="SUCCINATE DEHYDROGENASE CYTOCHROME B560 SUBUNIT, MITOCHONDRIAL"/>
    <property type="match status" value="1"/>
</dbReference>
<evidence type="ECO:0000256" key="10">
    <source>
        <dbReference type="ARBA" id="ARBA00023136"/>
    </source>
</evidence>
<evidence type="ECO:0000256" key="11">
    <source>
        <dbReference type="ARBA" id="ARBA00025912"/>
    </source>
</evidence>
<reference evidence="15" key="1">
    <citation type="submission" date="2018-05" db="EMBL/GenBank/DDBJ databases">
        <title>Ignatzschineria dubaiensis sp. nov., isolated from necrotic foot tissues of dromedaries (Camelus dromedarius) and associated maggots in Dubai, United Arab Emirates.</title>
        <authorList>
            <person name="Tsang C.C."/>
            <person name="Tang J.Y.M."/>
            <person name="Fong J.Y.H."/>
            <person name="Kinne J."/>
            <person name="Lee H.H."/>
            <person name="Joseph M."/>
            <person name="Jose S."/>
            <person name="Schuster R.K."/>
            <person name="Tang Y."/>
            <person name="Sivakumar S."/>
            <person name="Chen J.H.K."/>
            <person name="Teng J.L.L."/>
            <person name="Lau S.K.P."/>
            <person name="Wernery U."/>
            <person name="Woo P.C.Y."/>
        </authorList>
    </citation>
    <scope>NUCLEOTIDE SEQUENCE [LARGE SCALE GENOMIC DNA]</scope>
    <source>
        <strain evidence="15">KCTC 22644</strain>
    </source>
</reference>
<organism evidence="14 15">
    <name type="scientific">Ignatzschineria ureiclastica</name>
    <dbReference type="NCBI Taxonomy" id="472582"/>
    <lineage>
        <taxon>Bacteria</taxon>
        <taxon>Pseudomonadati</taxon>
        <taxon>Pseudomonadota</taxon>
        <taxon>Gammaproteobacteria</taxon>
        <taxon>Cardiobacteriales</taxon>
        <taxon>Ignatzschineriaceae</taxon>
        <taxon>Ignatzschineria</taxon>
    </lineage>
</organism>
<evidence type="ECO:0000256" key="4">
    <source>
        <dbReference type="ARBA" id="ARBA00020076"/>
    </source>
</evidence>
<dbReference type="NCBIfam" id="TIGR02970">
    <property type="entry name" value="succ_dehyd_cytB"/>
    <property type="match status" value="1"/>
</dbReference>
<dbReference type="GO" id="GO:0016020">
    <property type="term" value="C:membrane"/>
    <property type="evidence" value="ECO:0007669"/>
    <property type="project" value="UniProtKB-SubCell"/>
</dbReference>
<dbReference type="PIRSF" id="PIRSF000178">
    <property type="entry name" value="SDH_cyt_b560"/>
    <property type="match status" value="1"/>
</dbReference>
<dbReference type="GO" id="GO:0046872">
    <property type="term" value="F:metal ion binding"/>
    <property type="evidence" value="ECO:0007669"/>
    <property type="project" value="UniProtKB-KW"/>
</dbReference>
<evidence type="ECO:0000256" key="12">
    <source>
        <dbReference type="PIRSR" id="PIRSR000178-1"/>
    </source>
</evidence>
<comment type="subcellular location">
    <subcellularLocation>
        <location evidence="2">Membrane</location>
        <topology evidence="2">Multi-pass membrane protein</topology>
    </subcellularLocation>
</comment>
<evidence type="ECO:0000256" key="1">
    <source>
        <dbReference type="ARBA" id="ARBA00004050"/>
    </source>
</evidence>
<keyword evidence="10 13" id="KW-0472">Membrane</keyword>
<evidence type="ECO:0000313" key="14">
    <source>
        <dbReference type="EMBL" id="PWD80809.1"/>
    </source>
</evidence>
<dbReference type="EMBL" id="QEWQ01000004">
    <property type="protein sequence ID" value="PWD80809.1"/>
    <property type="molecule type" value="Genomic_DNA"/>
</dbReference>
<dbReference type="GO" id="GO:0006099">
    <property type="term" value="P:tricarboxylic acid cycle"/>
    <property type="evidence" value="ECO:0007669"/>
    <property type="project" value="InterPro"/>
</dbReference>
<comment type="function">
    <text evidence="1">Membrane-anchoring subunit of succinate dehydrogenase (SDH).</text>
</comment>
<feature type="transmembrane region" description="Helical" evidence="13">
    <location>
        <begin position="110"/>
        <end position="128"/>
    </location>
</feature>
<dbReference type="Proteomes" id="UP000245020">
    <property type="component" value="Unassembled WGS sequence"/>
</dbReference>
<evidence type="ECO:0000256" key="2">
    <source>
        <dbReference type="ARBA" id="ARBA00004141"/>
    </source>
</evidence>
<evidence type="ECO:0000256" key="7">
    <source>
        <dbReference type="ARBA" id="ARBA00022723"/>
    </source>
</evidence>
<dbReference type="RefSeq" id="WP_109189465.1">
    <property type="nucleotide sequence ID" value="NZ_BMYA01000002.1"/>
</dbReference>
<keyword evidence="15" id="KW-1185">Reference proteome</keyword>
<dbReference type="GO" id="GO:0009055">
    <property type="term" value="F:electron transfer activity"/>
    <property type="evidence" value="ECO:0007669"/>
    <property type="project" value="InterPro"/>
</dbReference>
<dbReference type="PROSITE" id="PS01001">
    <property type="entry name" value="SDH_CYT_2"/>
    <property type="match status" value="1"/>
</dbReference>
<dbReference type="InterPro" id="IPR014314">
    <property type="entry name" value="Succ_DH_cytb556"/>
</dbReference>
<comment type="caution">
    <text evidence="14">The sequence shown here is derived from an EMBL/GenBank/DDBJ whole genome shotgun (WGS) entry which is preliminary data.</text>
</comment>
<keyword evidence="5 12" id="KW-0349">Heme</keyword>
<name>A0A2U2AE28_9GAMM</name>
<protein>
    <recommendedName>
        <fullName evidence="4">Succinate dehydrogenase cytochrome b556 subunit</fullName>
    </recommendedName>
</protein>
<dbReference type="CDD" id="cd03499">
    <property type="entry name" value="SQR_TypeC_SdhC"/>
    <property type="match status" value="1"/>
</dbReference>
<keyword evidence="9 12" id="KW-0408">Iron</keyword>
<dbReference type="PANTHER" id="PTHR10978">
    <property type="entry name" value="SUCCINATE DEHYDROGENASE CYTOCHROME B560 SUBUNIT"/>
    <property type="match status" value="1"/>
</dbReference>
<proteinExistence type="inferred from homology"/>
<dbReference type="OrthoDB" id="9799441at2"/>